<dbReference type="PANTHER" id="PTHR38036:SF1">
    <property type="entry name" value="UPF0250 PROTEIN YBED"/>
    <property type="match status" value="1"/>
</dbReference>
<dbReference type="Gene3D" id="3.30.70.260">
    <property type="match status" value="1"/>
</dbReference>
<proteinExistence type="inferred from homology"/>
<reference evidence="3 4" key="1">
    <citation type="journal article" date="2013" name="Genome Announc.">
        <title>Genome Sequence of the Pyrene- and Fluoranthene-Degrading Bacterium Cycloclasticus sp. Strain PY97M.</title>
        <authorList>
            <person name="Cui Z."/>
            <person name="Xu G."/>
            <person name="Li Q."/>
            <person name="Gao W."/>
            <person name="Zheng L."/>
        </authorList>
    </citation>
    <scope>NUCLEOTIDE SEQUENCE [LARGE SCALE GENOMIC DNA]</scope>
    <source>
        <strain evidence="3 4">PY97M</strain>
    </source>
</reference>
<keyword evidence="4" id="KW-1185">Reference proteome</keyword>
<organism evidence="3 4">
    <name type="scientific">Cycloclasticus pugetii</name>
    <dbReference type="NCBI Taxonomy" id="34068"/>
    <lineage>
        <taxon>Bacteria</taxon>
        <taxon>Pseudomonadati</taxon>
        <taxon>Pseudomonadota</taxon>
        <taxon>Gammaproteobacteria</taxon>
        <taxon>Thiotrichales</taxon>
        <taxon>Piscirickettsiaceae</taxon>
        <taxon>Cycloclasticus</taxon>
    </lineage>
</organism>
<evidence type="ECO:0000256" key="2">
    <source>
        <dbReference type="HAMAP-Rule" id="MF_00659"/>
    </source>
</evidence>
<dbReference type="Proteomes" id="UP000015462">
    <property type="component" value="Unassembled WGS sequence"/>
</dbReference>
<evidence type="ECO:0000256" key="1">
    <source>
        <dbReference type="ARBA" id="ARBA00008460"/>
    </source>
</evidence>
<comment type="similarity">
    <text evidence="1 2">Belongs to the UPF0250 family.</text>
</comment>
<evidence type="ECO:0000313" key="4">
    <source>
        <dbReference type="Proteomes" id="UP000015462"/>
    </source>
</evidence>
<dbReference type="AlphaFoldDB" id="A0AB33Z0Y3"/>
<gene>
    <name evidence="3" type="ORF">L196_08261</name>
</gene>
<protein>
    <recommendedName>
        <fullName evidence="2">UPF0250 protein L196_08261</fullName>
    </recommendedName>
</protein>
<dbReference type="Pfam" id="PF04359">
    <property type="entry name" value="DUF493"/>
    <property type="match status" value="1"/>
</dbReference>
<evidence type="ECO:0000313" key="3">
    <source>
        <dbReference type="EMBL" id="EPD12848.1"/>
    </source>
</evidence>
<dbReference type="EMBL" id="ASHL01000006">
    <property type="protein sequence ID" value="EPD12848.1"/>
    <property type="molecule type" value="Genomic_DNA"/>
</dbReference>
<dbReference type="SUPFAM" id="SSF117991">
    <property type="entry name" value="YbeD/HP0495-like"/>
    <property type="match status" value="1"/>
</dbReference>
<dbReference type="PANTHER" id="PTHR38036">
    <property type="entry name" value="UPF0250 PROTEIN YBED"/>
    <property type="match status" value="1"/>
</dbReference>
<dbReference type="InterPro" id="IPR007454">
    <property type="entry name" value="UPF0250_YbeD-like"/>
</dbReference>
<dbReference type="RefSeq" id="WP_015006556.1">
    <property type="nucleotide sequence ID" value="NZ_FQZJ01000001.1"/>
</dbReference>
<accession>A0AB33Z0Y3</accession>
<name>A0AB33Z0Y3_9GAMM</name>
<dbReference type="GO" id="GO:0005829">
    <property type="term" value="C:cytosol"/>
    <property type="evidence" value="ECO:0007669"/>
    <property type="project" value="TreeGrafter"/>
</dbReference>
<sequence length="93" mass="10555">MTDNPDDQHNALMDYPCEFTIKTMGLSNIEFDVIVVEIVRRHAPDLSENAVSSKFSKSKKYVSVSITLTAQNKQQMDAIYQDLTDCEHVLMSL</sequence>
<comment type="caution">
    <text evidence="3">The sequence shown here is derived from an EMBL/GenBank/DDBJ whole genome shotgun (WGS) entry which is preliminary data.</text>
</comment>
<dbReference type="InterPro" id="IPR027471">
    <property type="entry name" value="YbeD-like_sf"/>
</dbReference>
<dbReference type="HAMAP" id="MF_00659">
    <property type="entry name" value="UPF0250"/>
    <property type="match status" value="1"/>
</dbReference>